<gene>
    <name evidence="3" type="ORF">FLSS-9_0002</name>
</gene>
<sequence length="149" mass="15206">MKLKEKGISPVVGTILLVAVTVIIAGTIAAFVMGLGTPSETPTASITASDNTETDGFITVTHEGGDALEPSKLRMTVDAGDSSAVLEGDGGSDGDFTVWYSLDGQDKFSVGYDATIDDSATVDSGETVTVSLYDTESGGKIAETSVTES</sequence>
<evidence type="ECO:0000259" key="2">
    <source>
        <dbReference type="Pfam" id="PF07790"/>
    </source>
</evidence>
<dbReference type="PANTHER" id="PTHR38138">
    <property type="entry name" value="VNG6441H"/>
    <property type="match status" value="1"/>
</dbReference>
<evidence type="ECO:0000313" key="3">
    <source>
        <dbReference type="EMBL" id="AGF93070.1"/>
    </source>
</evidence>
<name>M1PPN4_9ZZZZ</name>
<protein>
    <submittedName>
        <fullName evidence="3">Membrane/secreted protein</fullName>
    </submittedName>
</protein>
<accession>M1PPN4</accession>
<keyword evidence="1" id="KW-0472">Membrane</keyword>
<proteinExistence type="predicted"/>
<feature type="domain" description="Archaeal Type IV pilin N-terminal" evidence="2">
    <location>
        <begin position="6"/>
        <end position="79"/>
    </location>
</feature>
<dbReference type="InterPro" id="IPR012859">
    <property type="entry name" value="Pilin_N_archaeal"/>
</dbReference>
<reference evidence="3" key="1">
    <citation type="journal article" date="2013" name="Syst. Appl. Microbiol.">
        <title>New insights into the archaeal diversity of a hypersaline microbial mat obtained by a metagenomic approach.</title>
        <authorList>
            <person name="Lopez-Lopez A."/>
            <person name="Richter M."/>
            <person name="Pena A."/>
            <person name="Tamames J."/>
            <person name="Rossello-Mora R."/>
        </authorList>
    </citation>
    <scope>NUCLEOTIDE SEQUENCE</scope>
</reference>
<organism evidence="3">
    <name type="scientific">uncultured organism</name>
    <dbReference type="NCBI Taxonomy" id="155900"/>
    <lineage>
        <taxon>unclassified sequences</taxon>
        <taxon>environmental samples</taxon>
    </lineage>
</organism>
<evidence type="ECO:0000256" key="1">
    <source>
        <dbReference type="SAM" id="Phobius"/>
    </source>
</evidence>
<dbReference type="AlphaFoldDB" id="M1PPN4"/>
<keyword evidence="1" id="KW-1133">Transmembrane helix</keyword>
<dbReference type="NCBIfam" id="TIGR02537">
    <property type="entry name" value="arch_flag_Nterm"/>
    <property type="match status" value="1"/>
</dbReference>
<dbReference type="InterPro" id="IPR013373">
    <property type="entry name" value="Flagellin/pilin_N_arc"/>
</dbReference>
<feature type="transmembrane region" description="Helical" evidence="1">
    <location>
        <begin position="12"/>
        <end position="35"/>
    </location>
</feature>
<dbReference type="PANTHER" id="PTHR38138:SF1">
    <property type="entry name" value="ARCHAEAL TYPE IV PILIN N-TERMINAL DOMAIN-CONTAINING PROTEIN"/>
    <property type="match status" value="1"/>
</dbReference>
<dbReference type="EMBL" id="JX684081">
    <property type="protein sequence ID" value="AGF93070.1"/>
    <property type="molecule type" value="Genomic_DNA"/>
</dbReference>
<dbReference type="Pfam" id="PF07790">
    <property type="entry name" value="Pilin_N"/>
    <property type="match status" value="1"/>
</dbReference>
<keyword evidence="1" id="KW-0812">Transmembrane</keyword>